<accession>A0A0L7QM23</accession>
<dbReference type="InterPro" id="IPR002539">
    <property type="entry name" value="MaoC-like_dom"/>
</dbReference>
<dbReference type="Proteomes" id="UP000053825">
    <property type="component" value="Unassembled WGS sequence"/>
</dbReference>
<dbReference type="PANTHER" id="PTHR46263">
    <property type="entry name" value="ARMADILLO REPEAT-CONTAINING PROTEIN 7"/>
    <property type="match status" value="1"/>
</dbReference>
<dbReference type="OrthoDB" id="201709at2759"/>
<keyword evidence="3" id="KW-1185">Reference proteome</keyword>
<dbReference type="CDD" id="cd03449">
    <property type="entry name" value="R_hydratase"/>
    <property type="match status" value="1"/>
</dbReference>
<reference evidence="2 3" key="1">
    <citation type="submission" date="2015-07" db="EMBL/GenBank/DDBJ databases">
        <title>The genome of Habropoda laboriosa.</title>
        <authorList>
            <person name="Pan H."/>
            <person name="Kapheim K."/>
        </authorList>
    </citation>
    <scope>NUCLEOTIDE SEQUENCE [LARGE SCALE GENOMIC DNA]</scope>
    <source>
        <strain evidence="2">0110345459</strain>
    </source>
</reference>
<dbReference type="AlphaFoldDB" id="A0A0L7QM23"/>
<dbReference type="InterPro" id="IPR011989">
    <property type="entry name" value="ARM-like"/>
</dbReference>
<proteinExistence type="predicted"/>
<feature type="domain" description="MaoC-like" evidence="1">
    <location>
        <begin position="139"/>
        <end position="223"/>
    </location>
</feature>
<dbReference type="PANTHER" id="PTHR46263:SF1">
    <property type="entry name" value="ARMADILLO REPEAT-CONTAINING PROTEIN 7"/>
    <property type="match status" value="1"/>
</dbReference>
<dbReference type="EMBL" id="KQ414894">
    <property type="protein sequence ID" value="KOC59693.1"/>
    <property type="molecule type" value="Genomic_DNA"/>
</dbReference>
<dbReference type="GO" id="GO:0018812">
    <property type="term" value="F:3-hydroxyacyl-CoA dehydratase activity"/>
    <property type="evidence" value="ECO:0007669"/>
    <property type="project" value="UniProtKB-ARBA"/>
</dbReference>
<dbReference type="InterPro" id="IPR000225">
    <property type="entry name" value="Armadillo"/>
</dbReference>
<dbReference type="SUPFAM" id="SSF54637">
    <property type="entry name" value="Thioesterase/thiol ester dehydrase-isomerase"/>
    <property type="match status" value="1"/>
</dbReference>
<dbReference type="InterPro" id="IPR016024">
    <property type="entry name" value="ARM-type_fold"/>
</dbReference>
<dbReference type="InterPro" id="IPR042462">
    <property type="entry name" value="ARMC7"/>
</dbReference>
<sequence>EAKEQVLANLANFAYDPINYGYMRQLQIIDLFLHTLSEDNLKLIRFAAGGICNVSTDPINKLYILRNQGIQLLTSLLTSQDEDIILSVLTSLIFLITHETKNEITAETIEKISDLSNHENNRASDVLKNVKIGDKVSVYKKVTKDDILNFAKLTGDYNPLHVESSNNLVHGALLNGLVSGVLGTKIPGPGTIVVEQNLIFPAPCYADDIIEIEVQIVSTRKIMKCEYTCIANAEKIVLKGSAKLIKKS</sequence>
<feature type="non-terminal residue" evidence="2">
    <location>
        <position position="1"/>
    </location>
</feature>
<protein>
    <submittedName>
        <fullName evidence="2">Armadillo repeat-containing protein 7</fullName>
    </submittedName>
</protein>
<dbReference type="Pfam" id="PF01575">
    <property type="entry name" value="MaoC_dehydratas"/>
    <property type="match status" value="1"/>
</dbReference>
<organism evidence="2 3">
    <name type="scientific">Habropoda laboriosa</name>
    <dbReference type="NCBI Taxonomy" id="597456"/>
    <lineage>
        <taxon>Eukaryota</taxon>
        <taxon>Metazoa</taxon>
        <taxon>Ecdysozoa</taxon>
        <taxon>Arthropoda</taxon>
        <taxon>Hexapoda</taxon>
        <taxon>Insecta</taxon>
        <taxon>Pterygota</taxon>
        <taxon>Neoptera</taxon>
        <taxon>Endopterygota</taxon>
        <taxon>Hymenoptera</taxon>
        <taxon>Apocrita</taxon>
        <taxon>Aculeata</taxon>
        <taxon>Apoidea</taxon>
        <taxon>Anthophila</taxon>
        <taxon>Apidae</taxon>
        <taxon>Habropoda</taxon>
    </lineage>
</organism>
<name>A0A0L7QM23_9HYME</name>
<dbReference type="Gene3D" id="3.10.129.10">
    <property type="entry name" value="Hotdog Thioesterase"/>
    <property type="match status" value="1"/>
</dbReference>
<dbReference type="Gene3D" id="1.25.10.10">
    <property type="entry name" value="Leucine-rich Repeat Variant"/>
    <property type="match status" value="1"/>
</dbReference>
<evidence type="ECO:0000313" key="2">
    <source>
        <dbReference type="EMBL" id="KOC59693.1"/>
    </source>
</evidence>
<dbReference type="SMART" id="SM00185">
    <property type="entry name" value="ARM"/>
    <property type="match status" value="2"/>
</dbReference>
<dbReference type="InterPro" id="IPR029069">
    <property type="entry name" value="HotDog_dom_sf"/>
</dbReference>
<evidence type="ECO:0000313" key="3">
    <source>
        <dbReference type="Proteomes" id="UP000053825"/>
    </source>
</evidence>
<gene>
    <name evidence="2" type="ORF">WH47_09674</name>
</gene>
<dbReference type="SUPFAM" id="SSF48371">
    <property type="entry name" value="ARM repeat"/>
    <property type="match status" value="1"/>
</dbReference>
<evidence type="ECO:0000259" key="1">
    <source>
        <dbReference type="Pfam" id="PF01575"/>
    </source>
</evidence>
<dbReference type="STRING" id="597456.A0A0L7QM23"/>